<keyword evidence="2" id="KW-0732">Signal</keyword>
<evidence type="ECO:0000256" key="2">
    <source>
        <dbReference type="SAM" id="SignalP"/>
    </source>
</evidence>
<name>A0A7J7T645_MYOMY</name>
<feature type="signal peptide" evidence="2">
    <location>
        <begin position="1"/>
        <end position="28"/>
    </location>
</feature>
<dbReference type="AlphaFoldDB" id="A0A7J7T645"/>
<organism evidence="3 4">
    <name type="scientific">Myotis myotis</name>
    <name type="common">Greater mouse-eared bat</name>
    <name type="synonym">Vespertilio myotis</name>
    <dbReference type="NCBI Taxonomy" id="51298"/>
    <lineage>
        <taxon>Eukaryota</taxon>
        <taxon>Metazoa</taxon>
        <taxon>Chordata</taxon>
        <taxon>Craniata</taxon>
        <taxon>Vertebrata</taxon>
        <taxon>Euteleostomi</taxon>
        <taxon>Mammalia</taxon>
        <taxon>Eutheria</taxon>
        <taxon>Laurasiatheria</taxon>
        <taxon>Chiroptera</taxon>
        <taxon>Yangochiroptera</taxon>
        <taxon>Vespertilionidae</taxon>
        <taxon>Myotis</taxon>
    </lineage>
</organism>
<evidence type="ECO:0000313" key="4">
    <source>
        <dbReference type="Proteomes" id="UP000527355"/>
    </source>
</evidence>
<protein>
    <recommendedName>
        <fullName evidence="5">Secreted protein</fullName>
    </recommendedName>
</protein>
<reference evidence="3 4" key="1">
    <citation type="journal article" date="2020" name="Nature">
        <title>Six reference-quality genomes reveal evolution of bat adaptations.</title>
        <authorList>
            <person name="Jebb D."/>
            <person name="Huang Z."/>
            <person name="Pippel M."/>
            <person name="Hughes G.M."/>
            <person name="Lavrichenko K."/>
            <person name="Devanna P."/>
            <person name="Winkler S."/>
            <person name="Jermiin L.S."/>
            <person name="Skirmuntt E.C."/>
            <person name="Katzourakis A."/>
            <person name="Burkitt-Gray L."/>
            <person name="Ray D.A."/>
            <person name="Sullivan K.A.M."/>
            <person name="Roscito J.G."/>
            <person name="Kirilenko B.M."/>
            <person name="Davalos L.M."/>
            <person name="Corthals A.P."/>
            <person name="Power M.L."/>
            <person name="Jones G."/>
            <person name="Ransome R.D."/>
            <person name="Dechmann D.K.N."/>
            <person name="Locatelli A.G."/>
            <person name="Puechmaille S.J."/>
            <person name="Fedrigo O."/>
            <person name="Jarvis E.D."/>
            <person name="Hiller M."/>
            <person name="Vernes S.C."/>
            <person name="Myers E.W."/>
            <person name="Teeling E.C."/>
        </authorList>
    </citation>
    <scope>NUCLEOTIDE SEQUENCE [LARGE SCALE GENOMIC DNA]</scope>
    <source>
        <strain evidence="3">MMyoMyo1</strain>
        <tissue evidence="3">Flight muscle</tissue>
    </source>
</reference>
<proteinExistence type="predicted"/>
<evidence type="ECO:0008006" key="5">
    <source>
        <dbReference type="Google" id="ProtNLM"/>
    </source>
</evidence>
<dbReference type="Proteomes" id="UP000527355">
    <property type="component" value="Unassembled WGS sequence"/>
</dbReference>
<gene>
    <name evidence="3" type="ORF">mMyoMyo1_009132</name>
</gene>
<feature type="chain" id="PRO_5029806325" description="Secreted protein" evidence="2">
    <location>
        <begin position="29"/>
        <end position="180"/>
    </location>
</feature>
<evidence type="ECO:0000313" key="3">
    <source>
        <dbReference type="EMBL" id="KAF6296000.1"/>
    </source>
</evidence>
<keyword evidence="4" id="KW-1185">Reference proteome</keyword>
<feature type="region of interest" description="Disordered" evidence="1">
    <location>
        <begin position="52"/>
        <end position="74"/>
    </location>
</feature>
<evidence type="ECO:0000256" key="1">
    <source>
        <dbReference type="SAM" id="MobiDB-lite"/>
    </source>
</evidence>
<sequence length="180" mass="19216">MGFISVRGWKCSLTHQATVLLLTAASMGSPVGHRSKLSRNPTIPPSPMCVKYKSSKNTRPPGRPDLVREEGSASRSTWRGATASKWVPLGFRCFVACFGKGERPEGCYSRFASSVGVRVHTDRRDICGTAALSFAGHLGSLAPPPAQLLNPTSAPQTCDTLSEEASEATGQLPGAQHFFL</sequence>
<comment type="caution">
    <text evidence="3">The sequence shown here is derived from an EMBL/GenBank/DDBJ whole genome shotgun (WGS) entry which is preliminary data.</text>
</comment>
<dbReference type="EMBL" id="JABWUV010000017">
    <property type="protein sequence ID" value="KAF6296000.1"/>
    <property type="molecule type" value="Genomic_DNA"/>
</dbReference>
<accession>A0A7J7T645</accession>